<comment type="pathway">
    <text evidence="2">Protein modification; protein glycosylation.</text>
</comment>
<dbReference type="InterPro" id="IPR003378">
    <property type="entry name" value="Fringe-like_glycosylTrfase"/>
</dbReference>
<keyword evidence="7 12" id="KW-0812">Transmembrane</keyword>
<evidence type="ECO:0000256" key="10">
    <source>
        <dbReference type="ARBA" id="ARBA00022989"/>
    </source>
</evidence>
<keyword evidence="10 12" id="KW-1133">Transmembrane helix</keyword>
<dbReference type="Pfam" id="PF02434">
    <property type="entry name" value="Fringe"/>
    <property type="match status" value="1"/>
</dbReference>
<dbReference type="EMBL" id="JAIWYP010000014">
    <property type="protein sequence ID" value="KAH3710563.1"/>
    <property type="molecule type" value="Genomic_DNA"/>
</dbReference>
<evidence type="ECO:0000256" key="3">
    <source>
        <dbReference type="ARBA" id="ARBA00006462"/>
    </source>
</evidence>
<keyword evidence="6" id="KW-0808">Transferase</keyword>
<dbReference type="PANTHER" id="PTHR23033">
    <property type="entry name" value="BETA1,3-GALACTOSYLTRANSFERASE"/>
    <property type="match status" value="1"/>
</dbReference>
<dbReference type="AlphaFoldDB" id="A0A9D3Z0M5"/>
<gene>
    <name evidence="14" type="ORF">DPMN_070049</name>
</gene>
<protein>
    <recommendedName>
        <fullName evidence="4">N-acetylgalactosaminide beta-1,3-galactosyltransferase</fullName>
        <ecNumber evidence="4">2.4.1.122</ecNumber>
    </recommendedName>
</protein>
<keyword evidence="9" id="KW-0735">Signal-anchor</keyword>
<evidence type="ECO:0000256" key="5">
    <source>
        <dbReference type="ARBA" id="ARBA00022676"/>
    </source>
</evidence>
<dbReference type="GO" id="GO:0016020">
    <property type="term" value="C:membrane"/>
    <property type="evidence" value="ECO:0007669"/>
    <property type="project" value="UniProtKB-SubCell"/>
</dbReference>
<dbReference type="InterPro" id="IPR026050">
    <property type="entry name" value="C1GALT1/C1GALT1_chp1"/>
</dbReference>
<dbReference type="EC" id="2.4.1.122" evidence="4"/>
<keyword evidence="15" id="KW-1185">Reference proteome</keyword>
<dbReference type="GO" id="GO:0000166">
    <property type="term" value="F:nucleotide binding"/>
    <property type="evidence" value="ECO:0007669"/>
    <property type="project" value="UniProtKB-KW"/>
</dbReference>
<comment type="caution">
    <text evidence="14">The sequence shown here is derived from an EMBL/GenBank/DDBJ whole genome shotgun (WGS) entry which is preliminary data.</text>
</comment>
<reference evidence="14" key="2">
    <citation type="submission" date="2020-11" db="EMBL/GenBank/DDBJ databases">
        <authorList>
            <person name="McCartney M.A."/>
            <person name="Auch B."/>
            <person name="Kono T."/>
            <person name="Mallez S."/>
            <person name="Becker A."/>
            <person name="Gohl D.M."/>
            <person name="Silverstein K.A.T."/>
            <person name="Koren S."/>
            <person name="Bechman K.B."/>
            <person name="Herman A."/>
            <person name="Abrahante J.E."/>
            <person name="Garbe J."/>
        </authorList>
    </citation>
    <scope>NUCLEOTIDE SEQUENCE</scope>
    <source>
        <strain evidence="14">Duluth1</strain>
        <tissue evidence="14">Whole animal</tissue>
    </source>
</reference>
<evidence type="ECO:0000259" key="13">
    <source>
        <dbReference type="Pfam" id="PF02434"/>
    </source>
</evidence>
<evidence type="ECO:0000256" key="7">
    <source>
        <dbReference type="ARBA" id="ARBA00022692"/>
    </source>
</evidence>
<dbReference type="PANTHER" id="PTHR23033:SF14">
    <property type="entry name" value="GLYCOPROTEIN-N-ACETYLGALACTOSAMINE 3-BETA-GALACTOSYLTRANSFERASE 1-RELATED"/>
    <property type="match status" value="1"/>
</dbReference>
<evidence type="ECO:0000256" key="2">
    <source>
        <dbReference type="ARBA" id="ARBA00004922"/>
    </source>
</evidence>
<dbReference type="OrthoDB" id="414175at2759"/>
<evidence type="ECO:0000256" key="4">
    <source>
        <dbReference type="ARBA" id="ARBA00012557"/>
    </source>
</evidence>
<accession>A0A9D3Z0M5</accession>
<evidence type="ECO:0000256" key="8">
    <source>
        <dbReference type="ARBA" id="ARBA00022741"/>
    </source>
</evidence>
<name>A0A9D3Z0M5_DREPO</name>
<feature type="transmembrane region" description="Helical" evidence="12">
    <location>
        <begin position="40"/>
        <end position="59"/>
    </location>
</feature>
<keyword evidence="5" id="KW-0328">Glycosyltransferase</keyword>
<keyword evidence="8" id="KW-0547">Nucleotide-binding</keyword>
<feature type="domain" description="Fringe-like glycosyltransferase" evidence="13">
    <location>
        <begin position="119"/>
        <end position="283"/>
    </location>
</feature>
<evidence type="ECO:0000256" key="1">
    <source>
        <dbReference type="ARBA" id="ARBA00004606"/>
    </source>
</evidence>
<keyword evidence="11 12" id="KW-0472">Membrane</keyword>
<dbReference type="Proteomes" id="UP000828390">
    <property type="component" value="Unassembled WGS sequence"/>
</dbReference>
<proteinExistence type="inferred from homology"/>
<dbReference type="GO" id="GO:0016263">
    <property type="term" value="F:glycoprotein-N-acetylgalactosamine 3-beta-galactosyltransferase activity"/>
    <property type="evidence" value="ECO:0007669"/>
    <property type="project" value="UniProtKB-EC"/>
</dbReference>
<evidence type="ECO:0000256" key="12">
    <source>
        <dbReference type="SAM" id="Phobius"/>
    </source>
</evidence>
<evidence type="ECO:0000256" key="6">
    <source>
        <dbReference type="ARBA" id="ARBA00022679"/>
    </source>
</evidence>
<dbReference type="Gene3D" id="3.90.550.50">
    <property type="match status" value="1"/>
</dbReference>
<evidence type="ECO:0000256" key="9">
    <source>
        <dbReference type="ARBA" id="ARBA00022968"/>
    </source>
</evidence>
<evidence type="ECO:0000313" key="14">
    <source>
        <dbReference type="EMBL" id="KAH3710563.1"/>
    </source>
</evidence>
<comment type="similarity">
    <text evidence="3">Belongs to the glycosyltransferase 31 family. Beta3-Gal-T subfamily.</text>
</comment>
<organism evidence="14 15">
    <name type="scientific">Dreissena polymorpha</name>
    <name type="common">Zebra mussel</name>
    <name type="synonym">Mytilus polymorpha</name>
    <dbReference type="NCBI Taxonomy" id="45954"/>
    <lineage>
        <taxon>Eukaryota</taxon>
        <taxon>Metazoa</taxon>
        <taxon>Spiralia</taxon>
        <taxon>Lophotrochozoa</taxon>
        <taxon>Mollusca</taxon>
        <taxon>Bivalvia</taxon>
        <taxon>Autobranchia</taxon>
        <taxon>Heteroconchia</taxon>
        <taxon>Euheterodonta</taxon>
        <taxon>Imparidentia</taxon>
        <taxon>Neoheterodontei</taxon>
        <taxon>Myida</taxon>
        <taxon>Dreissenoidea</taxon>
        <taxon>Dreissenidae</taxon>
        <taxon>Dreissena</taxon>
    </lineage>
</organism>
<sequence>MTRMARLRLSLLGSSRKCSGFGRLMSEISEYFARFRQIKVHVRTLFLVLACSVITLLYLTHGVTNSFAGLSVSAGSVVQRNGHIRVENETVSRRKLDKSYIDEVKRVRLLCIILTMEKDIPTKVAAVNQTWASRCDIHFYVLNSKIRKSDFLNINDVPDDRFHLVHKIQEVYKIIHKLYLNDFDYVLKADDDTYIVVENLKFLLWHYNSSEPGYLGFHFNKFVSSGYMSGGAGYVISNRGLRNMIERGYNGGLCLIVKHNDDPENSEDIETGRCLEASGVPVLSSLDVEGRETFHPYQLEKHLFGNLPGYIYSWAKNPIEKGARCCAKYVISFHYMTPDAILFVDHLLYYTDVFSKHLNGENTLPAFKIERVK</sequence>
<evidence type="ECO:0000313" key="15">
    <source>
        <dbReference type="Proteomes" id="UP000828390"/>
    </source>
</evidence>
<evidence type="ECO:0000256" key="11">
    <source>
        <dbReference type="ARBA" id="ARBA00023136"/>
    </source>
</evidence>
<reference evidence="14" key="1">
    <citation type="journal article" date="2019" name="bioRxiv">
        <title>The Genome of the Zebra Mussel, Dreissena polymorpha: A Resource for Invasive Species Research.</title>
        <authorList>
            <person name="McCartney M.A."/>
            <person name="Auch B."/>
            <person name="Kono T."/>
            <person name="Mallez S."/>
            <person name="Zhang Y."/>
            <person name="Obille A."/>
            <person name="Becker A."/>
            <person name="Abrahante J.E."/>
            <person name="Garbe J."/>
            <person name="Badalamenti J.P."/>
            <person name="Herman A."/>
            <person name="Mangelson H."/>
            <person name="Liachko I."/>
            <person name="Sullivan S."/>
            <person name="Sone E.D."/>
            <person name="Koren S."/>
            <person name="Silverstein K.A.T."/>
            <person name="Beckman K.B."/>
            <person name="Gohl D.M."/>
        </authorList>
    </citation>
    <scope>NUCLEOTIDE SEQUENCE</scope>
    <source>
        <strain evidence="14">Duluth1</strain>
        <tissue evidence="14">Whole animal</tissue>
    </source>
</reference>
<comment type="subcellular location">
    <subcellularLocation>
        <location evidence="1">Membrane</location>
        <topology evidence="1">Single-pass type II membrane protein</topology>
    </subcellularLocation>
</comment>